<proteinExistence type="predicted"/>
<gene>
    <name evidence="2" type="ORF">BSP0115_LOCUS865</name>
</gene>
<reference evidence="2" key="1">
    <citation type="submission" date="2021-01" db="EMBL/GenBank/DDBJ databases">
        <authorList>
            <person name="Corre E."/>
            <person name="Pelletier E."/>
            <person name="Niang G."/>
            <person name="Scheremetjew M."/>
            <person name="Finn R."/>
            <person name="Kale V."/>
            <person name="Holt S."/>
            <person name="Cochrane G."/>
            <person name="Meng A."/>
            <person name="Brown T."/>
            <person name="Cohen L."/>
        </authorList>
    </citation>
    <scope>NUCLEOTIDE SEQUENCE</scope>
    <source>
        <strain evidence="2">Ms1</strain>
    </source>
</reference>
<feature type="compositionally biased region" description="Gly residues" evidence="1">
    <location>
        <begin position="205"/>
        <end position="218"/>
    </location>
</feature>
<organism evidence="2">
    <name type="scientific">Bicosoecida sp. CB-2014</name>
    <dbReference type="NCBI Taxonomy" id="1486930"/>
    <lineage>
        <taxon>Eukaryota</taxon>
        <taxon>Sar</taxon>
        <taxon>Stramenopiles</taxon>
        <taxon>Bigyra</taxon>
        <taxon>Opalozoa</taxon>
        <taxon>Bicosoecida</taxon>
    </lineage>
</organism>
<dbReference type="AlphaFoldDB" id="A0A7S1C3R1"/>
<feature type="compositionally biased region" description="Gly residues" evidence="1">
    <location>
        <begin position="269"/>
        <end position="326"/>
    </location>
</feature>
<protein>
    <submittedName>
        <fullName evidence="2">Uncharacterized protein</fullName>
    </submittedName>
</protein>
<feature type="compositionally biased region" description="Low complexity" evidence="1">
    <location>
        <begin position="137"/>
        <end position="146"/>
    </location>
</feature>
<feature type="region of interest" description="Disordered" evidence="1">
    <location>
        <begin position="110"/>
        <end position="146"/>
    </location>
</feature>
<feature type="compositionally biased region" description="Low complexity" evidence="1">
    <location>
        <begin position="346"/>
        <end position="355"/>
    </location>
</feature>
<sequence length="384" mass="37389">MADDAPKKEPRRPVKINPVTGKMEAVSPRSMGKHRDGMLALDKKYMNAAFEAGLGGSEGMYSHMKGLVRGGGGTIPGVTATAGSGDGAAMTAPLNEGSRTGKSFLVSTGHGRGPGSAPAVPEKPWQKGSAARKKFGSAKSSSAATGTRGGVIKHVVQGRSRTVKSSGLARAGSESVNFNRFKGVVNTLGGAKDYGREQKRAAKEGGMGTVAGGAGGAGLHTTATKKGGTIAKLNTTADNRSEYKAGHVTGGVTAIAPPQRGMRRKGKPAGSGSGSASGGGGGHTLGGKRLGATSGGGPAKSGGGPAKSSGGGKAASSGASGGGGHGRASETRRLGGKIAGGGAPAKGGSMKENAASAAELRAKRAAFLDKVAGPAAGGKPEVTA</sequence>
<feature type="region of interest" description="Disordered" evidence="1">
    <location>
        <begin position="199"/>
        <end position="223"/>
    </location>
</feature>
<dbReference type="EMBL" id="HBFS01001300">
    <property type="protein sequence ID" value="CAD8907669.1"/>
    <property type="molecule type" value="Transcribed_RNA"/>
</dbReference>
<evidence type="ECO:0000313" key="2">
    <source>
        <dbReference type="EMBL" id="CAD8907669.1"/>
    </source>
</evidence>
<name>A0A7S1C3R1_9STRA</name>
<feature type="region of interest" description="Disordered" evidence="1">
    <location>
        <begin position="1"/>
        <end position="34"/>
    </location>
</feature>
<evidence type="ECO:0000256" key="1">
    <source>
        <dbReference type="SAM" id="MobiDB-lite"/>
    </source>
</evidence>
<feature type="compositionally biased region" description="Basic and acidic residues" evidence="1">
    <location>
        <begin position="1"/>
        <end position="12"/>
    </location>
</feature>
<feature type="region of interest" description="Disordered" evidence="1">
    <location>
        <begin position="248"/>
        <end position="355"/>
    </location>
</feature>
<accession>A0A7S1C3R1</accession>